<dbReference type="PANTHER" id="PTHR30217">
    <property type="entry name" value="PEPTIDASE U32 FAMILY"/>
    <property type="match status" value="1"/>
</dbReference>
<keyword evidence="1" id="KW-0378">Hydrolase</keyword>
<dbReference type="EMBL" id="PYMH01000001">
    <property type="protein sequence ID" value="PSU36421.1"/>
    <property type="molecule type" value="Genomic_DNA"/>
</dbReference>
<evidence type="ECO:0000313" key="1">
    <source>
        <dbReference type="EMBL" id="PSU36421.1"/>
    </source>
</evidence>
<dbReference type="GO" id="GO:0008233">
    <property type="term" value="F:peptidase activity"/>
    <property type="evidence" value="ECO:0007669"/>
    <property type="project" value="UniProtKB-KW"/>
</dbReference>
<dbReference type="Pfam" id="PF01136">
    <property type="entry name" value="Peptidase_U32"/>
    <property type="match status" value="2"/>
</dbReference>
<accession>A0A2T3J573</accession>
<protein>
    <submittedName>
        <fullName evidence="1">Collagenase-like protease</fullName>
    </submittedName>
</protein>
<keyword evidence="1" id="KW-0645">Protease</keyword>
<dbReference type="RefSeq" id="WP_107347775.1">
    <property type="nucleotide sequence ID" value="NZ_PYMH01000001.1"/>
</dbReference>
<keyword evidence="2" id="KW-1185">Reference proteome</keyword>
<dbReference type="AlphaFoldDB" id="A0A2T3J573"/>
<organism evidence="1 2">
    <name type="scientific">Photobacterium lutimaris</name>
    <dbReference type="NCBI Taxonomy" id="388278"/>
    <lineage>
        <taxon>Bacteria</taxon>
        <taxon>Pseudomonadati</taxon>
        <taxon>Pseudomonadota</taxon>
        <taxon>Gammaproteobacteria</taxon>
        <taxon>Vibrionales</taxon>
        <taxon>Vibrionaceae</taxon>
        <taxon>Photobacterium</taxon>
    </lineage>
</organism>
<name>A0A2T3J573_9GAMM</name>
<dbReference type="OrthoDB" id="9807498at2"/>
<dbReference type="InterPro" id="IPR051454">
    <property type="entry name" value="RNA/ubiquinone_mod_enzymes"/>
</dbReference>
<reference evidence="1 2" key="1">
    <citation type="submission" date="2018-03" db="EMBL/GenBank/DDBJ databases">
        <title>Whole genome sequencing of Histamine producing bacteria.</title>
        <authorList>
            <person name="Butler K."/>
        </authorList>
    </citation>
    <scope>NUCLEOTIDE SEQUENCE [LARGE SCALE GENOMIC DNA]</scope>
    <source>
        <strain evidence="1 2">JCM 13586</strain>
    </source>
</reference>
<dbReference type="GO" id="GO:0006508">
    <property type="term" value="P:proteolysis"/>
    <property type="evidence" value="ECO:0007669"/>
    <property type="project" value="UniProtKB-KW"/>
</dbReference>
<proteinExistence type="predicted"/>
<dbReference type="InterPro" id="IPR001539">
    <property type="entry name" value="Peptidase_U32"/>
</dbReference>
<dbReference type="PANTHER" id="PTHR30217:SF10">
    <property type="entry name" value="23S RRNA 5-HYDROXYCYTIDINE C2501 SYNTHASE"/>
    <property type="match status" value="1"/>
</dbReference>
<sequence length="752" mass="83807">MGTVVNKNQFELLAPGGDIESIKAAIVAGADAIYCGLDNFNARNRATNLTFENLNGIIKLAHQYDCKIFLTLNIIILESEIPALIRLLNKLVNTKVDGVIVQDLGLFYILKEHFPTLDVHASTQTNTHNEGQIQFLHQLTASRVNLSRELNIHEIKHLAQFGRQHNVLMEVFVHGSYCIGFSGLCYISSVRNGNSGNRGRCSQPCRDQYQTTDAGKDYPLNMKDNSAYLDMAALADAGVYSLKVEGRIKKSHYVHTVVDSWRKQIDNYCQSGEVLTDTTGLYTVFNRDFSNAYLQGDINKSMFIDNPRDHSANHFSKIYSCTSTEQVKQVKRKLYDDKTEIINTVDAQTKDLDISINSLSVSVAGSEGELLSVTISTPNETCTITSSSPLIKAGKHSLDEATVTKWANSFANADHYVASVELTKLDDGLFIPYKEQTAIKEQVAFILNGSRPTVSPVELPKLAVQQRDSKATPSLNVLISSQADIALAQDDQVNVYYQLPEAMHSNLAKMVSLFNSNSALIPWFPAILIGDNYQAAVEFMKSIKPVRIVTNNNGVGFAASQLGIKWIAGPQMNVTNSYSLKCLKEEFNCAGSFISNEIKQQQMKQIVKPDGFELFYSIYHPIMLLTSRQCLFHQTVGCKKKRFDDKCLRKCDKSASILSMKESSFVVDKQRGDHNSLYSPENYLNLDAIKDNAHLFDGYMVDLRDIKTLTQTALDKPALVNAFRSQLNGDVETTALYEEVSPTTMAQYRKGL</sequence>
<evidence type="ECO:0000313" key="2">
    <source>
        <dbReference type="Proteomes" id="UP000241222"/>
    </source>
</evidence>
<dbReference type="Proteomes" id="UP000241222">
    <property type="component" value="Unassembled WGS sequence"/>
</dbReference>
<comment type="caution">
    <text evidence="1">The sequence shown here is derived from an EMBL/GenBank/DDBJ whole genome shotgun (WGS) entry which is preliminary data.</text>
</comment>
<gene>
    <name evidence="1" type="ORF">C9I99_05365</name>
</gene>